<comment type="caution">
    <text evidence="1">The sequence shown here is derived from an EMBL/GenBank/DDBJ whole genome shotgun (WGS) entry which is preliminary data.</text>
</comment>
<evidence type="ECO:0000313" key="2">
    <source>
        <dbReference type="Proteomes" id="UP000192596"/>
    </source>
</evidence>
<dbReference type="InParanoid" id="A0A1V8SHS1"/>
<gene>
    <name evidence="1" type="ORF">B0A48_15352</name>
</gene>
<proteinExistence type="predicted"/>
<reference evidence="2" key="1">
    <citation type="submission" date="2017-03" db="EMBL/GenBank/DDBJ databases">
        <title>Genomes of endolithic fungi from Antarctica.</title>
        <authorList>
            <person name="Coleine C."/>
            <person name="Masonjones S."/>
            <person name="Stajich J.E."/>
        </authorList>
    </citation>
    <scope>NUCLEOTIDE SEQUENCE [LARGE SCALE GENOMIC DNA]</scope>
    <source>
        <strain evidence="2">CCFEE 5527</strain>
    </source>
</reference>
<protein>
    <submittedName>
        <fullName evidence="1">Uncharacterized protein</fullName>
    </submittedName>
</protein>
<dbReference type="AlphaFoldDB" id="A0A1V8SHS1"/>
<sequence length="384" mass="44498">MAYRDSSPEPSNRAGKRWRSRLAQLKTHKVLSERAKRLKQYMLETKYAELYARWSEQLPEESKGAMMPVITTDPRLAMVWQALLEQECKDAQERYAGQYEFGKPAWKSNLTSQPLHGDVWSAGTSVTGSIYNHGMFDEILTKPVDRKVSLEDETGYWIKRGDWARLGEQCNKDLAATNHIFDPVTQTAEIECYREAIRQFRDTWVLRIRRDCGYCCHVVLAYAQEQRVEVAGMKEIASARLVGGKIGALKAWYRFVHEKDPEAALELRSHYYFEDLILEEARLEAAREVVDDKTEDLRQVCAAMDHNVPEWDDAGPQEAAIEPEWDFETWSKERDHQELVDKIKQRDRRVRVLENTVKQRDKSIRELKAKITQMETGGVANALV</sequence>
<name>A0A1V8SHS1_9PEZI</name>
<evidence type="ECO:0000313" key="1">
    <source>
        <dbReference type="EMBL" id="OQN98686.1"/>
    </source>
</evidence>
<dbReference type="EMBL" id="NAJO01000044">
    <property type="protein sequence ID" value="OQN98686.1"/>
    <property type="molecule type" value="Genomic_DNA"/>
</dbReference>
<accession>A0A1V8SHS1</accession>
<organism evidence="1 2">
    <name type="scientific">Cryoendolithus antarcticus</name>
    <dbReference type="NCBI Taxonomy" id="1507870"/>
    <lineage>
        <taxon>Eukaryota</taxon>
        <taxon>Fungi</taxon>
        <taxon>Dikarya</taxon>
        <taxon>Ascomycota</taxon>
        <taxon>Pezizomycotina</taxon>
        <taxon>Dothideomycetes</taxon>
        <taxon>Dothideomycetidae</taxon>
        <taxon>Cladosporiales</taxon>
        <taxon>Cladosporiaceae</taxon>
        <taxon>Cryoendolithus</taxon>
    </lineage>
</organism>
<dbReference type="Proteomes" id="UP000192596">
    <property type="component" value="Unassembled WGS sequence"/>
</dbReference>
<keyword evidence="2" id="KW-1185">Reference proteome</keyword>